<keyword evidence="4" id="KW-1185">Reference proteome</keyword>
<reference evidence="2" key="2">
    <citation type="submission" date="2010-07" db="EMBL/GenBank/DDBJ databases">
        <authorList>
            <consortium name="The Broad Institute Genome Sequencing Platform"/>
            <consortium name="Broad Institute Genome Sequencing Center for Infectious Disease"/>
            <person name="Ma L.-J."/>
            <person name="Dead R."/>
            <person name="Young S."/>
            <person name="Zeng Q."/>
            <person name="Koehrsen M."/>
            <person name="Alvarado L."/>
            <person name="Berlin A."/>
            <person name="Chapman S.B."/>
            <person name="Chen Z."/>
            <person name="Freedman E."/>
            <person name="Gellesch M."/>
            <person name="Goldberg J."/>
            <person name="Griggs A."/>
            <person name="Gujja S."/>
            <person name="Heilman E.R."/>
            <person name="Heiman D."/>
            <person name="Hepburn T."/>
            <person name="Howarth C."/>
            <person name="Jen D."/>
            <person name="Larson L."/>
            <person name="Mehta T."/>
            <person name="Neiman D."/>
            <person name="Pearson M."/>
            <person name="Roberts A."/>
            <person name="Saif S."/>
            <person name="Shea T."/>
            <person name="Shenoy N."/>
            <person name="Sisk P."/>
            <person name="Stolte C."/>
            <person name="Sykes S."/>
            <person name="Walk T."/>
            <person name="White J."/>
            <person name="Yandava C."/>
            <person name="Haas B."/>
            <person name="Nusbaum C."/>
            <person name="Birren B."/>
        </authorList>
    </citation>
    <scope>NUCLEOTIDE SEQUENCE</scope>
    <source>
        <strain evidence="2">R3-111a-1</strain>
    </source>
</reference>
<evidence type="ECO:0000256" key="1">
    <source>
        <dbReference type="SAM" id="MobiDB-lite"/>
    </source>
</evidence>
<feature type="compositionally biased region" description="Basic residues" evidence="1">
    <location>
        <begin position="278"/>
        <end position="291"/>
    </location>
</feature>
<feature type="compositionally biased region" description="Low complexity" evidence="1">
    <location>
        <begin position="292"/>
        <end position="301"/>
    </location>
</feature>
<dbReference type="AlphaFoldDB" id="J3NP26"/>
<dbReference type="GeneID" id="20343490"/>
<feature type="region of interest" description="Disordered" evidence="1">
    <location>
        <begin position="224"/>
        <end position="301"/>
    </location>
</feature>
<feature type="compositionally biased region" description="Polar residues" evidence="1">
    <location>
        <begin position="34"/>
        <end position="46"/>
    </location>
</feature>
<reference evidence="3" key="4">
    <citation type="journal article" date="2015" name="G3 (Bethesda)">
        <title>Genome sequences of three phytopathogenic species of the Magnaporthaceae family of fungi.</title>
        <authorList>
            <person name="Okagaki L.H."/>
            <person name="Nunes C.C."/>
            <person name="Sailsbery J."/>
            <person name="Clay B."/>
            <person name="Brown D."/>
            <person name="John T."/>
            <person name="Oh Y."/>
            <person name="Young N."/>
            <person name="Fitzgerald M."/>
            <person name="Haas B.J."/>
            <person name="Zeng Q."/>
            <person name="Young S."/>
            <person name="Adiconis X."/>
            <person name="Fan L."/>
            <person name="Levin J.Z."/>
            <person name="Mitchell T.K."/>
            <person name="Okubara P.A."/>
            <person name="Farman M.L."/>
            <person name="Kohn L.M."/>
            <person name="Birren B."/>
            <person name="Ma L.-J."/>
            <person name="Dean R.A."/>
        </authorList>
    </citation>
    <scope>NUCLEOTIDE SEQUENCE</scope>
    <source>
        <strain evidence="3">R3-111a-1</strain>
    </source>
</reference>
<dbReference type="EMBL" id="GL385396">
    <property type="protein sequence ID" value="EJT77929.1"/>
    <property type="molecule type" value="Genomic_DNA"/>
</dbReference>
<reference evidence="3" key="5">
    <citation type="submission" date="2018-04" db="UniProtKB">
        <authorList>
            <consortium name="EnsemblFungi"/>
        </authorList>
    </citation>
    <scope>IDENTIFICATION</scope>
    <source>
        <strain evidence="3">R3-111a-1</strain>
    </source>
</reference>
<proteinExistence type="predicted"/>
<feature type="region of interest" description="Disordered" evidence="1">
    <location>
        <begin position="1"/>
        <end position="46"/>
    </location>
</feature>
<evidence type="ECO:0000313" key="4">
    <source>
        <dbReference type="Proteomes" id="UP000006039"/>
    </source>
</evidence>
<accession>J3NP26</accession>
<name>J3NP26_GAET3</name>
<dbReference type="EnsemblFungi" id="EJT77929">
    <property type="protein sequence ID" value="EJT77929"/>
    <property type="gene ID" value="GGTG_03032"/>
</dbReference>
<protein>
    <recommendedName>
        <fullName evidence="5">BZIP domain-containing protein</fullName>
    </recommendedName>
</protein>
<dbReference type="Proteomes" id="UP000006039">
    <property type="component" value="Unassembled WGS sequence"/>
</dbReference>
<reference evidence="4" key="1">
    <citation type="submission" date="2010-07" db="EMBL/GenBank/DDBJ databases">
        <title>The genome sequence of Gaeumannomyces graminis var. tritici strain R3-111a-1.</title>
        <authorList>
            <consortium name="The Broad Institute Genome Sequencing Platform"/>
            <person name="Ma L.-J."/>
            <person name="Dead R."/>
            <person name="Young S."/>
            <person name="Zeng Q."/>
            <person name="Koehrsen M."/>
            <person name="Alvarado L."/>
            <person name="Berlin A."/>
            <person name="Chapman S.B."/>
            <person name="Chen Z."/>
            <person name="Freedman E."/>
            <person name="Gellesch M."/>
            <person name="Goldberg J."/>
            <person name="Griggs A."/>
            <person name="Gujja S."/>
            <person name="Heilman E.R."/>
            <person name="Heiman D."/>
            <person name="Hepburn T."/>
            <person name="Howarth C."/>
            <person name="Jen D."/>
            <person name="Larson L."/>
            <person name="Mehta T."/>
            <person name="Neiman D."/>
            <person name="Pearson M."/>
            <person name="Roberts A."/>
            <person name="Saif S."/>
            <person name="Shea T."/>
            <person name="Shenoy N."/>
            <person name="Sisk P."/>
            <person name="Stolte C."/>
            <person name="Sykes S."/>
            <person name="Walk T."/>
            <person name="White J."/>
            <person name="Yandava C."/>
            <person name="Haas B."/>
            <person name="Nusbaum C."/>
            <person name="Birren B."/>
        </authorList>
    </citation>
    <scope>NUCLEOTIDE SEQUENCE [LARGE SCALE GENOMIC DNA]</scope>
    <source>
        <strain evidence="4">R3-111a-1</strain>
    </source>
</reference>
<feature type="compositionally biased region" description="Basic and acidic residues" evidence="1">
    <location>
        <begin position="398"/>
        <end position="413"/>
    </location>
</feature>
<evidence type="ECO:0000313" key="2">
    <source>
        <dbReference type="EMBL" id="EJT77929.1"/>
    </source>
</evidence>
<dbReference type="eggNOG" id="ENOG502RNC5">
    <property type="taxonomic scope" value="Eukaryota"/>
</dbReference>
<evidence type="ECO:0000313" key="3">
    <source>
        <dbReference type="EnsemblFungi" id="EJT77929"/>
    </source>
</evidence>
<evidence type="ECO:0008006" key="5">
    <source>
        <dbReference type="Google" id="ProtNLM"/>
    </source>
</evidence>
<feature type="region of interest" description="Disordered" evidence="1">
    <location>
        <begin position="392"/>
        <end position="413"/>
    </location>
</feature>
<organism evidence="2">
    <name type="scientific">Gaeumannomyces tritici (strain R3-111a-1)</name>
    <name type="common">Wheat and barley take-all root rot fungus</name>
    <name type="synonym">Gaeumannomyces graminis var. tritici</name>
    <dbReference type="NCBI Taxonomy" id="644352"/>
    <lineage>
        <taxon>Eukaryota</taxon>
        <taxon>Fungi</taxon>
        <taxon>Dikarya</taxon>
        <taxon>Ascomycota</taxon>
        <taxon>Pezizomycotina</taxon>
        <taxon>Sordariomycetes</taxon>
        <taxon>Sordariomycetidae</taxon>
        <taxon>Magnaporthales</taxon>
        <taxon>Magnaporthaceae</taxon>
        <taxon>Gaeumannomyces</taxon>
    </lineage>
</organism>
<dbReference type="RefSeq" id="XP_009219074.1">
    <property type="nucleotide sequence ID" value="XM_009220810.1"/>
</dbReference>
<gene>
    <name evidence="3" type="primary">20343490</name>
    <name evidence="2" type="ORF">GGTG_03032</name>
</gene>
<reference evidence="2" key="3">
    <citation type="submission" date="2010-09" db="EMBL/GenBank/DDBJ databases">
        <title>Annotation of Gaeumannomyces graminis var. tritici R3-111a-1.</title>
        <authorList>
            <consortium name="The Broad Institute Genome Sequencing Platform"/>
            <person name="Ma L.-J."/>
            <person name="Dead R."/>
            <person name="Young S.K."/>
            <person name="Zeng Q."/>
            <person name="Gargeya S."/>
            <person name="Fitzgerald M."/>
            <person name="Haas B."/>
            <person name="Abouelleil A."/>
            <person name="Alvarado L."/>
            <person name="Arachchi H.M."/>
            <person name="Berlin A."/>
            <person name="Brown A."/>
            <person name="Chapman S.B."/>
            <person name="Chen Z."/>
            <person name="Dunbar C."/>
            <person name="Freedman E."/>
            <person name="Gearin G."/>
            <person name="Gellesch M."/>
            <person name="Goldberg J."/>
            <person name="Griggs A."/>
            <person name="Gujja S."/>
            <person name="Heiman D."/>
            <person name="Howarth C."/>
            <person name="Larson L."/>
            <person name="Lui A."/>
            <person name="MacDonald P.J.P."/>
            <person name="Mehta T."/>
            <person name="Montmayeur A."/>
            <person name="Murphy C."/>
            <person name="Neiman D."/>
            <person name="Pearson M."/>
            <person name="Priest M."/>
            <person name="Roberts A."/>
            <person name="Saif S."/>
            <person name="Shea T."/>
            <person name="Shenoy N."/>
            <person name="Sisk P."/>
            <person name="Stolte C."/>
            <person name="Sykes S."/>
            <person name="Yandava C."/>
            <person name="Wortman J."/>
            <person name="Nusbaum C."/>
            <person name="Birren B."/>
        </authorList>
    </citation>
    <scope>NUCLEOTIDE SEQUENCE</scope>
    <source>
        <strain evidence="2">R3-111a-1</strain>
    </source>
</reference>
<dbReference type="HOGENOM" id="CLU_594529_0_0_1"/>
<dbReference type="OrthoDB" id="5208374at2759"/>
<dbReference type="VEuPathDB" id="FungiDB:GGTG_03032"/>
<sequence>MPNNSSGGSISNSINTAHAGDGSQAPMIFAGNESRLSPTSVSPPLHTQNAEMKQTSMGNVDKMPSPKFGLVPAGGEGSFSTSWLDPFMPQDPASLGFANHPLPLALLGSPFDPHRQQPSGIPGDVTHLMMPNPAPAVWPTCVSPSQAFYSSDQQTTTTPTTSHLYDSHECFSPDTAPTTIEHANLGRDWDGMPIYSDDTQFLLPELGQDFNAQRRYSVDSEVPTLYSADSPPMDPEAGVDQKPLTSHDMQRSYSDPAAVTSTVAREATLSSSLSPPRRSLRKLPTRFRHSKATSPSSSSSVAANAIVAPAATLPAGSVPVPSALQERTWQNWAPWINSLPDDDLKALETRQLHPLRYSPGMTQEQRNLTDLANERMMAAKNFKRRQINNAAAARSRARKNEALDAARRDADDQARRCDEAVAEAEGLRGRLAGAEAALEVARAENEALRAKLAKVDGSEM</sequence>
<feature type="compositionally biased region" description="Low complexity" evidence="1">
    <location>
        <begin position="1"/>
        <end position="15"/>
    </location>
</feature>